<evidence type="ECO:0000313" key="3">
    <source>
        <dbReference type="Proteomes" id="UP000515811"/>
    </source>
</evidence>
<keyword evidence="1" id="KW-0472">Membrane</keyword>
<feature type="transmembrane region" description="Helical" evidence="1">
    <location>
        <begin position="98"/>
        <end position="119"/>
    </location>
</feature>
<evidence type="ECO:0000256" key="1">
    <source>
        <dbReference type="SAM" id="Phobius"/>
    </source>
</evidence>
<keyword evidence="3" id="KW-1185">Reference proteome</keyword>
<dbReference type="EMBL" id="CP060714">
    <property type="protein sequence ID" value="QNN58901.1"/>
    <property type="molecule type" value="Genomic_DNA"/>
</dbReference>
<evidence type="ECO:0000313" key="2">
    <source>
        <dbReference type="EMBL" id="QNN58901.1"/>
    </source>
</evidence>
<feature type="transmembrane region" description="Helical" evidence="1">
    <location>
        <begin position="21"/>
        <end position="39"/>
    </location>
</feature>
<dbReference type="AlphaFoldDB" id="A0A7G9RTH6"/>
<sequence length="175" mass="19115">MKSLETQLATYAEYHRDPRNIQTHFIGVPMIMFAVVILLSRPAVVVAGILPMSPAVIAALAACIYYVLLDTRYGFAMALVLALMLAAGQWVAQQSTALWLACGAGLFLVGWVIQFVGHFYEGRKPAFVDDIIGLVIGPLFVLAELGFLMGLRNEVREAIERRAGPARRRVAGTLP</sequence>
<keyword evidence="1" id="KW-0812">Transmembrane</keyword>
<dbReference type="RefSeq" id="WP_187599664.1">
    <property type="nucleotide sequence ID" value="NZ_CP060714.1"/>
</dbReference>
<reference evidence="2 3" key="1">
    <citation type="submission" date="2020-08" db="EMBL/GenBank/DDBJ databases">
        <title>Genome sequence of Diaphorobacter ruginosibacter DSM 27467T.</title>
        <authorList>
            <person name="Hyun D.-W."/>
            <person name="Bae J.-W."/>
        </authorList>
    </citation>
    <scope>NUCLEOTIDE SEQUENCE [LARGE SCALE GENOMIC DNA]</scope>
    <source>
        <strain evidence="2 3">DSM 27467</strain>
    </source>
</reference>
<feature type="transmembrane region" description="Helical" evidence="1">
    <location>
        <begin position="73"/>
        <end position="91"/>
    </location>
</feature>
<gene>
    <name evidence="2" type="ORF">H9K76_08905</name>
</gene>
<name>A0A7G9RTH6_9BURK</name>
<dbReference type="Proteomes" id="UP000515811">
    <property type="component" value="Chromosome"/>
</dbReference>
<accession>A0A7G9RTH6</accession>
<organism evidence="2 3">
    <name type="scientific">Diaphorobacter ruginosibacter</name>
    <dbReference type="NCBI Taxonomy" id="1715720"/>
    <lineage>
        <taxon>Bacteria</taxon>
        <taxon>Pseudomonadati</taxon>
        <taxon>Pseudomonadota</taxon>
        <taxon>Betaproteobacteria</taxon>
        <taxon>Burkholderiales</taxon>
        <taxon>Comamonadaceae</taxon>
        <taxon>Diaphorobacter</taxon>
    </lineage>
</organism>
<feature type="transmembrane region" description="Helical" evidence="1">
    <location>
        <begin position="46"/>
        <end position="67"/>
    </location>
</feature>
<protein>
    <submittedName>
        <fullName evidence="2">DUF962 domain-containing protein</fullName>
    </submittedName>
</protein>
<feature type="transmembrane region" description="Helical" evidence="1">
    <location>
        <begin position="131"/>
        <end position="151"/>
    </location>
</feature>
<dbReference type="PANTHER" id="PTHR28026">
    <property type="entry name" value="DUF962 DOMAIN PROTEIN (AFU_ORTHOLOGUE AFUA_8G05310)"/>
    <property type="match status" value="1"/>
</dbReference>
<proteinExistence type="predicted"/>
<dbReference type="Pfam" id="PF06127">
    <property type="entry name" value="Mpo1-like"/>
    <property type="match status" value="1"/>
</dbReference>
<dbReference type="InterPro" id="IPR009305">
    <property type="entry name" value="Mpo1-like"/>
</dbReference>
<dbReference type="GO" id="GO:0016020">
    <property type="term" value="C:membrane"/>
    <property type="evidence" value="ECO:0007669"/>
    <property type="project" value="GOC"/>
</dbReference>
<dbReference type="PANTHER" id="PTHR28026:SF9">
    <property type="entry name" value="2-HYDROXY-PALMITIC ACID DIOXYGENASE MPO1"/>
    <property type="match status" value="1"/>
</dbReference>
<dbReference type="GO" id="GO:0046521">
    <property type="term" value="P:sphingoid catabolic process"/>
    <property type="evidence" value="ECO:0007669"/>
    <property type="project" value="TreeGrafter"/>
</dbReference>
<keyword evidence="1" id="KW-1133">Transmembrane helix</keyword>
<dbReference type="KEGG" id="drg:H9K76_08905"/>